<organism evidence="2 3">
    <name type="scientific">Apodemus speciosus</name>
    <name type="common">Large Japanese field mouse</name>
    <dbReference type="NCBI Taxonomy" id="105296"/>
    <lineage>
        <taxon>Eukaryota</taxon>
        <taxon>Metazoa</taxon>
        <taxon>Chordata</taxon>
        <taxon>Craniata</taxon>
        <taxon>Vertebrata</taxon>
        <taxon>Euteleostomi</taxon>
        <taxon>Mammalia</taxon>
        <taxon>Eutheria</taxon>
        <taxon>Euarchontoglires</taxon>
        <taxon>Glires</taxon>
        <taxon>Rodentia</taxon>
        <taxon>Myomorpha</taxon>
        <taxon>Muroidea</taxon>
        <taxon>Muridae</taxon>
        <taxon>Murinae</taxon>
        <taxon>Apodemus</taxon>
    </lineage>
</organism>
<dbReference type="EMBL" id="BAAFST010000006">
    <property type="protein sequence ID" value="GAB1290818.1"/>
    <property type="molecule type" value="Genomic_DNA"/>
</dbReference>
<feature type="region of interest" description="Disordered" evidence="1">
    <location>
        <begin position="120"/>
        <end position="169"/>
    </location>
</feature>
<name>A0ABQ0EUX0_APOSI</name>
<keyword evidence="3" id="KW-1185">Reference proteome</keyword>
<protein>
    <submittedName>
        <fullName evidence="2">Nuclear factor erythroid 2-related factor 3</fullName>
    </submittedName>
</protein>
<sequence length="169" mass="17413">MKLPKRWWAGGGLLHLTILLSLVGLPVDLDFCLPPRAASLWEELLPLCPTRPASASSPFSASEGWGRTPLLPAKGRLLHQVRALGVPFIPRTRVDAWLVHSVATGNADGAHGLLGTAASSAVGDGGQSAPAGGGDPRAAHHSPLAAEEEEEEEAEPTAQVPDAGGCGSQ</sequence>
<feature type="compositionally biased region" description="Acidic residues" evidence="1">
    <location>
        <begin position="146"/>
        <end position="155"/>
    </location>
</feature>
<feature type="compositionally biased region" description="Gly residues" evidence="1">
    <location>
        <begin position="123"/>
        <end position="135"/>
    </location>
</feature>
<proteinExistence type="predicted"/>
<accession>A0ABQ0EUX0</accession>
<comment type="caution">
    <text evidence="2">The sequence shown here is derived from an EMBL/GenBank/DDBJ whole genome shotgun (WGS) entry which is preliminary data.</text>
</comment>
<evidence type="ECO:0000256" key="1">
    <source>
        <dbReference type="SAM" id="MobiDB-lite"/>
    </source>
</evidence>
<evidence type="ECO:0000313" key="2">
    <source>
        <dbReference type="EMBL" id="GAB1290818.1"/>
    </source>
</evidence>
<dbReference type="Proteomes" id="UP001623349">
    <property type="component" value="Unassembled WGS sequence"/>
</dbReference>
<gene>
    <name evidence="2" type="ORF">APTSU1_000604800</name>
</gene>
<reference evidence="2 3" key="1">
    <citation type="submission" date="2024-08" db="EMBL/GenBank/DDBJ databases">
        <title>The draft genome of Apodemus speciosus.</title>
        <authorList>
            <person name="Nabeshima K."/>
            <person name="Suzuki S."/>
            <person name="Onuma M."/>
        </authorList>
    </citation>
    <scope>NUCLEOTIDE SEQUENCE [LARGE SCALE GENOMIC DNA]</scope>
    <source>
        <strain evidence="2">IB14-021</strain>
    </source>
</reference>
<evidence type="ECO:0000313" key="3">
    <source>
        <dbReference type="Proteomes" id="UP001623349"/>
    </source>
</evidence>